<accession>A0A953T3N3</accession>
<dbReference type="InterPro" id="IPR001295">
    <property type="entry name" value="Dihydroorotate_DH_CS"/>
</dbReference>
<comment type="catalytic activity">
    <reaction evidence="10 11">
        <text>(S)-dihydroorotate + a quinone = orotate + a quinol</text>
        <dbReference type="Rhea" id="RHEA:30187"/>
        <dbReference type="ChEBI" id="CHEBI:24646"/>
        <dbReference type="ChEBI" id="CHEBI:30839"/>
        <dbReference type="ChEBI" id="CHEBI:30864"/>
        <dbReference type="ChEBI" id="CHEBI:132124"/>
        <dbReference type="EC" id="1.3.5.2"/>
    </reaction>
</comment>
<protein>
    <recommendedName>
        <fullName evidence="11">Dihydroorotate dehydrogenase (quinone)</fullName>
        <ecNumber evidence="11">1.3.5.2</ecNumber>
    </recommendedName>
    <alternativeName>
        <fullName evidence="11">DHOdehase</fullName>
        <shortName evidence="11">DHOD</shortName>
        <shortName evidence="11">DHODase</shortName>
    </alternativeName>
    <alternativeName>
        <fullName evidence="11">Dihydroorotate oxidase</fullName>
    </alternativeName>
</protein>
<comment type="function">
    <text evidence="1 11">Catalyzes the conversion of dihydroorotate to orotate with quinone as electron acceptor.</text>
</comment>
<dbReference type="PROSITE" id="PS00912">
    <property type="entry name" value="DHODEHASE_2"/>
    <property type="match status" value="1"/>
</dbReference>
<evidence type="ECO:0000256" key="10">
    <source>
        <dbReference type="ARBA" id="ARBA00048639"/>
    </source>
</evidence>
<dbReference type="NCBIfam" id="TIGR01036">
    <property type="entry name" value="pyrD_sub2"/>
    <property type="match status" value="1"/>
</dbReference>
<sequence length="349" mass="37255">MSILFQAYPLARQALFAMDAEAAHEATLSALQRAYDCSFTRGLMHNRVVAPMTLMGLALQNPVGLAAGLDKNGAHIDAMGNLGFGFVEVGTVTPRAQPGNPKPRMFRIPEAQALINRLGFNNQGLDTFLSNVQRSTWRTQGGVIGLNIGKNADTPIERAADDYLIGLAGVYPHADYITVNISSPNTKNLRALQGEQELDELLSQLAHRRQELAAQYQRRVPLAVKIAPDLTEEQIDIITEVLPRHGIDGVIATNTTIARDAVQGLAHAQEAGGLSGAPLHARSLEVIARLRAKLGPDFAIIGVGGIVSGKHAAEKISAGANAVQLYTGLIYKGPALVGECVREIAKLGK</sequence>
<evidence type="ECO:0000256" key="9">
    <source>
        <dbReference type="ARBA" id="ARBA00023136"/>
    </source>
</evidence>
<dbReference type="NCBIfam" id="NF003645">
    <property type="entry name" value="PRK05286.1-2"/>
    <property type="match status" value="1"/>
</dbReference>
<feature type="binding site" evidence="11">
    <location>
        <position position="253"/>
    </location>
    <ligand>
        <name>FMN</name>
        <dbReference type="ChEBI" id="CHEBI:58210"/>
    </ligand>
</feature>
<evidence type="ECO:0000256" key="8">
    <source>
        <dbReference type="ARBA" id="ARBA00023002"/>
    </source>
</evidence>
<proteinExistence type="inferred from homology"/>
<keyword evidence="11" id="KW-1003">Cell membrane</keyword>
<keyword evidence="5 11" id="KW-0285">Flavoprotein</keyword>
<reference evidence="13" key="1">
    <citation type="submission" date="2021-07" db="EMBL/GenBank/DDBJ databases">
        <title>New genus and species of the family Alcaligenaceae.</title>
        <authorList>
            <person name="Hahn M.W."/>
        </authorList>
    </citation>
    <scope>NUCLEOTIDE SEQUENCE</scope>
    <source>
        <strain evidence="13">LF4-65</strain>
    </source>
</reference>
<evidence type="ECO:0000313" key="13">
    <source>
        <dbReference type="EMBL" id="MBZ1351635.1"/>
    </source>
</evidence>
<comment type="pathway">
    <text evidence="3 11">Pyrimidine metabolism; UMP biosynthesis via de novo pathway; orotate from (S)-dihydroorotate (quinone route): step 1/1.</text>
</comment>
<dbReference type="GO" id="GO:0044205">
    <property type="term" value="P:'de novo' UMP biosynthetic process"/>
    <property type="evidence" value="ECO:0007669"/>
    <property type="project" value="UniProtKB-UniRule"/>
</dbReference>
<gene>
    <name evidence="11" type="primary">pyrD</name>
    <name evidence="13" type="ORF">KZZ10_13365</name>
</gene>
<feature type="binding site" evidence="11">
    <location>
        <position position="305"/>
    </location>
    <ligand>
        <name>FMN</name>
        <dbReference type="ChEBI" id="CHEBI:58210"/>
    </ligand>
</feature>
<evidence type="ECO:0000256" key="3">
    <source>
        <dbReference type="ARBA" id="ARBA00005161"/>
    </source>
</evidence>
<evidence type="ECO:0000313" key="14">
    <source>
        <dbReference type="Proteomes" id="UP000739565"/>
    </source>
</evidence>
<dbReference type="EC" id="1.3.5.2" evidence="11"/>
<dbReference type="NCBIfam" id="NF003644">
    <property type="entry name" value="PRK05286.1-1"/>
    <property type="match status" value="1"/>
</dbReference>
<comment type="subunit">
    <text evidence="11">Monomer.</text>
</comment>
<keyword evidence="8 11" id="KW-0560">Oxidoreductase</keyword>
<dbReference type="Pfam" id="PF01180">
    <property type="entry name" value="DHO_dh"/>
    <property type="match status" value="1"/>
</dbReference>
<dbReference type="GO" id="GO:0006207">
    <property type="term" value="P:'de novo' pyrimidine nucleobase biosynthetic process"/>
    <property type="evidence" value="ECO:0007669"/>
    <property type="project" value="UniProtKB-UniRule"/>
</dbReference>
<dbReference type="InterPro" id="IPR050074">
    <property type="entry name" value="DHO_dehydrogenase"/>
</dbReference>
<evidence type="ECO:0000256" key="6">
    <source>
        <dbReference type="ARBA" id="ARBA00022643"/>
    </source>
</evidence>
<feature type="binding site" evidence="11">
    <location>
        <position position="147"/>
    </location>
    <ligand>
        <name>FMN</name>
        <dbReference type="ChEBI" id="CHEBI:58210"/>
    </ligand>
</feature>
<evidence type="ECO:0000256" key="5">
    <source>
        <dbReference type="ARBA" id="ARBA00022630"/>
    </source>
</evidence>
<dbReference type="NCBIfam" id="NF003646">
    <property type="entry name" value="PRK05286.1-4"/>
    <property type="match status" value="1"/>
</dbReference>
<feature type="active site" description="Nucleophile" evidence="11">
    <location>
        <position position="183"/>
    </location>
</feature>
<dbReference type="RefSeq" id="WP_259662026.1">
    <property type="nucleotide sequence ID" value="NZ_JAHXRI010000010.1"/>
</dbReference>
<dbReference type="CDD" id="cd04738">
    <property type="entry name" value="DHOD_2_like"/>
    <property type="match status" value="1"/>
</dbReference>
<feature type="binding site" evidence="11">
    <location>
        <position position="71"/>
    </location>
    <ligand>
        <name>substrate</name>
    </ligand>
</feature>
<dbReference type="PANTHER" id="PTHR48109">
    <property type="entry name" value="DIHYDROOROTATE DEHYDROGENASE (QUINONE), MITOCHONDRIAL-RELATED"/>
    <property type="match status" value="1"/>
</dbReference>
<evidence type="ECO:0000256" key="11">
    <source>
        <dbReference type="HAMAP-Rule" id="MF_00225"/>
    </source>
</evidence>
<dbReference type="PIRSF" id="PIRSF000164">
    <property type="entry name" value="DHO_oxidase"/>
    <property type="match status" value="1"/>
</dbReference>
<dbReference type="AlphaFoldDB" id="A0A953T3N3"/>
<feature type="binding site" evidence="11">
    <location>
        <position position="180"/>
    </location>
    <ligand>
        <name>substrate</name>
    </ligand>
</feature>
<feature type="binding site" evidence="11">
    <location>
        <begin position="116"/>
        <end position="120"/>
    </location>
    <ligand>
        <name>substrate</name>
    </ligand>
</feature>
<feature type="binding site" evidence="11">
    <location>
        <begin position="326"/>
        <end position="327"/>
    </location>
    <ligand>
        <name>FMN</name>
        <dbReference type="ChEBI" id="CHEBI:58210"/>
    </ligand>
</feature>
<dbReference type="InterPro" id="IPR012135">
    <property type="entry name" value="Dihydroorotate_DH_1_2"/>
</dbReference>
<dbReference type="GO" id="GO:0106430">
    <property type="term" value="F:dihydroorotate dehydrogenase (quinone) activity"/>
    <property type="evidence" value="ECO:0007669"/>
    <property type="project" value="UniProtKB-EC"/>
</dbReference>
<evidence type="ECO:0000259" key="12">
    <source>
        <dbReference type="Pfam" id="PF01180"/>
    </source>
</evidence>
<dbReference type="PROSITE" id="PS00911">
    <property type="entry name" value="DHODEHASE_1"/>
    <property type="match status" value="1"/>
</dbReference>
<comment type="subcellular location">
    <subcellularLocation>
        <location evidence="11">Cell membrane</location>
        <topology evidence="11">Peripheral membrane protein</topology>
    </subcellularLocation>
    <subcellularLocation>
        <location evidence="2">Membrane</location>
    </subcellularLocation>
</comment>
<comment type="similarity">
    <text evidence="4 11">Belongs to the dihydroorotate dehydrogenase family. Type 2 subfamily.</text>
</comment>
<evidence type="ECO:0000256" key="4">
    <source>
        <dbReference type="ARBA" id="ARBA00005359"/>
    </source>
</evidence>
<evidence type="ECO:0000256" key="2">
    <source>
        <dbReference type="ARBA" id="ARBA00004370"/>
    </source>
</evidence>
<feature type="binding site" evidence="11">
    <location>
        <position position="276"/>
    </location>
    <ligand>
        <name>FMN</name>
        <dbReference type="ChEBI" id="CHEBI:58210"/>
    </ligand>
</feature>
<keyword evidence="9 11" id="KW-0472">Membrane</keyword>
<comment type="cofactor">
    <cofactor evidence="11">
        <name>FMN</name>
        <dbReference type="ChEBI" id="CHEBI:58210"/>
    </cofactor>
    <text evidence="11">Binds 1 FMN per subunit.</text>
</comment>
<keyword evidence="14" id="KW-1185">Reference proteome</keyword>
<feature type="binding site" evidence="11">
    <location>
        <begin position="254"/>
        <end position="255"/>
    </location>
    <ligand>
        <name>substrate</name>
    </ligand>
</feature>
<keyword evidence="7 11" id="KW-0665">Pyrimidine biosynthesis</keyword>
<dbReference type="EMBL" id="JAHXRI010000010">
    <property type="protein sequence ID" value="MBZ1351635.1"/>
    <property type="molecule type" value="Genomic_DNA"/>
</dbReference>
<evidence type="ECO:0000256" key="7">
    <source>
        <dbReference type="ARBA" id="ARBA00022975"/>
    </source>
</evidence>
<keyword evidence="6 11" id="KW-0288">FMN</keyword>
<dbReference type="InterPro" id="IPR005720">
    <property type="entry name" value="Dihydroorotate_DH_cat"/>
</dbReference>
<dbReference type="HAMAP" id="MF_00225">
    <property type="entry name" value="DHO_dh_type2"/>
    <property type="match status" value="1"/>
</dbReference>
<dbReference type="GO" id="GO:0005737">
    <property type="term" value="C:cytoplasm"/>
    <property type="evidence" value="ECO:0007669"/>
    <property type="project" value="InterPro"/>
</dbReference>
<feature type="binding site" evidence="11">
    <location>
        <position position="91"/>
    </location>
    <ligand>
        <name>FMN</name>
        <dbReference type="ChEBI" id="CHEBI:58210"/>
    </ligand>
</feature>
<dbReference type="InterPro" id="IPR005719">
    <property type="entry name" value="Dihydroorotate_DH_2"/>
</dbReference>
<feature type="binding site" evidence="11">
    <location>
        <position position="225"/>
    </location>
    <ligand>
        <name>FMN</name>
        <dbReference type="ChEBI" id="CHEBI:58210"/>
    </ligand>
</feature>
<feature type="domain" description="Dihydroorotate dehydrogenase catalytic" evidence="12">
    <location>
        <begin position="52"/>
        <end position="346"/>
    </location>
</feature>
<dbReference type="Proteomes" id="UP000739565">
    <property type="component" value="Unassembled WGS sequence"/>
</dbReference>
<dbReference type="SUPFAM" id="SSF51395">
    <property type="entry name" value="FMN-linked oxidoreductases"/>
    <property type="match status" value="1"/>
</dbReference>
<name>A0A953T3N3_9BURK</name>
<dbReference type="GO" id="GO:0005886">
    <property type="term" value="C:plasma membrane"/>
    <property type="evidence" value="ECO:0007669"/>
    <property type="project" value="UniProtKB-SubCell"/>
</dbReference>
<organism evidence="13 14">
    <name type="scientific">Zwartia hollandica</name>
    <dbReference type="NCBI Taxonomy" id="324606"/>
    <lineage>
        <taxon>Bacteria</taxon>
        <taxon>Pseudomonadati</taxon>
        <taxon>Pseudomonadota</taxon>
        <taxon>Betaproteobacteria</taxon>
        <taxon>Burkholderiales</taxon>
        <taxon>Alcaligenaceae</taxon>
        <taxon>Zwartia</taxon>
    </lineage>
</organism>
<feature type="binding site" evidence="11">
    <location>
        <position position="185"/>
    </location>
    <ligand>
        <name>substrate</name>
    </ligand>
</feature>
<dbReference type="NCBIfam" id="NF003652">
    <property type="entry name" value="PRK05286.2-5"/>
    <property type="match status" value="1"/>
</dbReference>
<feature type="binding site" evidence="11">
    <location>
        <begin position="67"/>
        <end position="71"/>
    </location>
    <ligand>
        <name>FMN</name>
        <dbReference type="ChEBI" id="CHEBI:58210"/>
    </ligand>
</feature>
<comment type="caution">
    <text evidence="13">The sequence shown here is derived from an EMBL/GenBank/DDBJ whole genome shotgun (WGS) entry which is preliminary data.</text>
</comment>
<dbReference type="PANTHER" id="PTHR48109:SF4">
    <property type="entry name" value="DIHYDROOROTATE DEHYDROGENASE (QUINONE), MITOCHONDRIAL"/>
    <property type="match status" value="1"/>
</dbReference>
<dbReference type="Gene3D" id="3.20.20.70">
    <property type="entry name" value="Aldolase class I"/>
    <property type="match status" value="1"/>
</dbReference>
<dbReference type="InterPro" id="IPR013785">
    <property type="entry name" value="Aldolase_TIM"/>
</dbReference>
<evidence type="ECO:0000256" key="1">
    <source>
        <dbReference type="ARBA" id="ARBA00003125"/>
    </source>
</evidence>
<feature type="binding site" evidence="11">
    <location>
        <position position="180"/>
    </location>
    <ligand>
        <name>FMN</name>
        <dbReference type="ChEBI" id="CHEBI:58210"/>
    </ligand>
</feature>